<organism evidence="1 2">
    <name type="scientific">Luteimonas yindakuii</name>
    <dbReference type="NCBI Taxonomy" id="2565782"/>
    <lineage>
        <taxon>Bacteria</taxon>
        <taxon>Pseudomonadati</taxon>
        <taxon>Pseudomonadota</taxon>
        <taxon>Gammaproteobacteria</taxon>
        <taxon>Lysobacterales</taxon>
        <taxon>Lysobacteraceae</taxon>
        <taxon>Luteimonas</taxon>
    </lineage>
</organism>
<dbReference type="AlphaFoldDB" id="A0A4Z1RFH3"/>
<evidence type="ECO:0000313" key="1">
    <source>
        <dbReference type="EMBL" id="TKS53427.1"/>
    </source>
</evidence>
<name>A0A4Z1RFH3_9GAMM</name>
<reference evidence="1 2" key="1">
    <citation type="submission" date="2019-01" db="EMBL/GenBank/DDBJ databases">
        <authorList>
            <person name="Zhang S."/>
        </authorList>
    </citation>
    <scope>NUCLEOTIDE SEQUENCE [LARGE SCALE GENOMIC DNA]</scope>
    <source>
        <strain evidence="1 2">1626</strain>
    </source>
</reference>
<gene>
    <name evidence="1" type="ORF">E4582_00655</name>
</gene>
<keyword evidence="2" id="KW-1185">Reference proteome</keyword>
<evidence type="ECO:0000313" key="2">
    <source>
        <dbReference type="Proteomes" id="UP000298681"/>
    </source>
</evidence>
<protein>
    <submittedName>
        <fullName evidence="1">Uncharacterized protein</fullName>
    </submittedName>
</protein>
<proteinExistence type="predicted"/>
<dbReference type="EMBL" id="SPUH01000001">
    <property type="protein sequence ID" value="TKS53427.1"/>
    <property type="molecule type" value="Genomic_DNA"/>
</dbReference>
<comment type="caution">
    <text evidence="1">The sequence shown here is derived from an EMBL/GenBank/DDBJ whole genome shotgun (WGS) entry which is preliminary data.</text>
</comment>
<sequence length="114" mass="11493">MFDSITNSLSSLAGNFAGNLVNNILDMAPGLVTNLMSVAANTVLPGSGVLVQALAGPIVDAGFDAVESLARDALLPALSDTLDVAGQQDFGDFGNFATGLATTFMDGVQSGWVG</sequence>
<accession>A0A4Z1RFH3</accession>
<dbReference type="RefSeq" id="WP_134672812.1">
    <property type="nucleotide sequence ID" value="NZ_SPUH01000001.1"/>
</dbReference>
<dbReference type="Proteomes" id="UP000298681">
    <property type="component" value="Unassembled WGS sequence"/>
</dbReference>